<accession>A0A1I0T1H8</accession>
<dbReference type="GeneID" id="85485138"/>
<evidence type="ECO:0000313" key="2">
    <source>
        <dbReference type="EMBL" id="SFA45591.1"/>
    </source>
</evidence>
<dbReference type="InterPro" id="IPR002645">
    <property type="entry name" value="STAS_dom"/>
</dbReference>
<feature type="domain" description="STAS" evidence="1">
    <location>
        <begin position="17"/>
        <end position="122"/>
    </location>
</feature>
<reference evidence="2 3" key="1">
    <citation type="submission" date="2016-10" db="EMBL/GenBank/DDBJ databases">
        <authorList>
            <person name="de Groot N.N."/>
        </authorList>
    </citation>
    <scope>NUCLEOTIDE SEQUENCE [LARGE SCALE GENOMIC DNA]</scope>
    <source>
        <strain evidence="2 3">DSM 44908</strain>
    </source>
</reference>
<protein>
    <submittedName>
        <fullName evidence="2">Anti-anti-sigma factor</fullName>
    </submittedName>
</protein>
<proteinExistence type="predicted"/>
<dbReference type="Proteomes" id="UP000182054">
    <property type="component" value="Unassembled WGS sequence"/>
</dbReference>
<dbReference type="CDD" id="cd07043">
    <property type="entry name" value="STAS_anti-anti-sigma_factors"/>
    <property type="match status" value="1"/>
</dbReference>
<dbReference type="EMBL" id="FOJN01000003">
    <property type="protein sequence ID" value="SFA45591.1"/>
    <property type="molecule type" value="Genomic_DNA"/>
</dbReference>
<dbReference type="PROSITE" id="PS50801">
    <property type="entry name" value="STAS"/>
    <property type="match status" value="1"/>
</dbReference>
<sequence>MTSTQDIGKHGPAGEPATLKEHYADGHRMVTVHGDLDLDTSDALFRRIVPISASDAVVVDLRGVTFMSTAAVSALLRAYTHRERAGAPPLTVLAADSAALRPLDIAGVTDVLHVVRRGADPR</sequence>
<dbReference type="Gene3D" id="3.30.750.24">
    <property type="entry name" value="STAS domain"/>
    <property type="match status" value="1"/>
</dbReference>
<evidence type="ECO:0000313" key="3">
    <source>
        <dbReference type="Proteomes" id="UP000182054"/>
    </source>
</evidence>
<evidence type="ECO:0000259" key="1">
    <source>
        <dbReference type="PROSITE" id="PS50801"/>
    </source>
</evidence>
<dbReference type="Pfam" id="PF01740">
    <property type="entry name" value="STAS"/>
    <property type="match status" value="1"/>
</dbReference>
<organism evidence="2 3">
    <name type="scientific">Rhodococcoides kroppenstedtii</name>
    <dbReference type="NCBI Taxonomy" id="293050"/>
    <lineage>
        <taxon>Bacteria</taxon>
        <taxon>Bacillati</taxon>
        <taxon>Actinomycetota</taxon>
        <taxon>Actinomycetes</taxon>
        <taxon>Mycobacteriales</taxon>
        <taxon>Nocardiaceae</taxon>
        <taxon>Rhodococcoides</taxon>
    </lineage>
</organism>
<dbReference type="SUPFAM" id="SSF52091">
    <property type="entry name" value="SpoIIaa-like"/>
    <property type="match status" value="1"/>
</dbReference>
<gene>
    <name evidence="2" type="ORF">SAMN05444374_103295</name>
</gene>
<dbReference type="OrthoDB" id="4833278at2"/>
<dbReference type="RefSeq" id="WP_074921969.1">
    <property type="nucleotide sequence ID" value="NZ_FOJN01000003.1"/>
</dbReference>
<name>A0A1I0T1H8_9NOCA</name>
<dbReference type="AlphaFoldDB" id="A0A1I0T1H8"/>
<dbReference type="InterPro" id="IPR036513">
    <property type="entry name" value="STAS_dom_sf"/>
</dbReference>